<evidence type="ECO:0000313" key="1">
    <source>
        <dbReference type="Proteomes" id="UP000887576"/>
    </source>
</evidence>
<accession>A0AC34QU64</accession>
<dbReference type="WBParaSite" id="JU765_v2.g19286.t1">
    <property type="protein sequence ID" value="JU765_v2.g19286.t1"/>
    <property type="gene ID" value="JU765_v2.g19286"/>
</dbReference>
<organism evidence="1 2">
    <name type="scientific">Panagrolaimus sp. JU765</name>
    <dbReference type="NCBI Taxonomy" id="591449"/>
    <lineage>
        <taxon>Eukaryota</taxon>
        <taxon>Metazoa</taxon>
        <taxon>Ecdysozoa</taxon>
        <taxon>Nematoda</taxon>
        <taxon>Chromadorea</taxon>
        <taxon>Rhabditida</taxon>
        <taxon>Tylenchina</taxon>
        <taxon>Panagrolaimomorpha</taxon>
        <taxon>Panagrolaimoidea</taxon>
        <taxon>Panagrolaimidae</taxon>
        <taxon>Panagrolaimus</taxon>
    </lineage>
</organism>
<sequence length="189" mass="22259">MASKSTPKKAKSKKTENVSKRYSFVNILVILGIFVVFNCFLGVVVYNCLERRIIPNSRGFCSDMTHLLHHWELRKSFFNNVGLMFQGYITLIAHTFQQLYTEFANGPGGEYAEQIKERFIEVYHKIVQHEQVANFIELFSNFSADFFNLISHITLKLWEIAFVYLKEVYQHGEVLIESAERYVHDYFRH</sequence>
<dbReference type="Proteomes" id="UP000887576">
    <property type="component" value="Unplaced"/>
</dbReference>
<protein>
    <submittedName>
        <fullName evidence="2">Uncharacterized protein</fullName>
    </submittedName>
</protein>
<proteinExistence type="predicted"/>
<name>A0AC34QU64_9BILA</name>
<reference evidence="2" key="1">
    <citation type="submission" date="2022-11" db="UniProtKB">
        <authorList>
            <consortium name="WormBaseParasite"/>
        </authorList>
    </citation>
    <scope>IDENTIFICATION</scope>
</reference>
<evidence type="ECO:0000313" key="2">
    <source>
        <dbReference type="WBParaSite" id="JU765_v2.g19286.t1"/>
    </source>
</evidence>